<dbReference type="OrthoDB" id="2017974at2759"/>
<organism evidence="2 3">
    <name type="scientific">Colletotrichum sublineola</name>
    <name type="common">Sorghum anthracnose fungus</name>
    <dbReference type="NCBI Taxonomy" id="1173701"/>
    <lineage>
        <taxon>Eukaryota</taxon>
        <taxon>Fungi</taxon>
        <taxon>Dikarya</taxon>
        <taxon>Ascomycota</taxon>
        <taxon>Pezizomycotina</taxon>
        <taxon>Sordariomycetes</taxon>
        <taxon>Hypocreomycetidae</taxon>
        <taxon>Glomerellales</taxon>
        <taxon>Glomerellaceae</taxon>
        <taxon>Colletotrichum</taxon>
        <taxon>Colletotrichum graminicola species complex</taxon>
    </lineage>
</organism>
<evidence type="ECO:0000256" key="1">
    <source>
        <dbReference type="SAM" id="MobiDB-lite"/>
    </source>
</evidence>
<name>A0A066XDF8_COLSU</name>
<dbReference type="AlphaFoldDB" id="A0A066XDF8"/>
<reference evidence="3" key="1">
    <citation type="journal article" date="2014" name="Genome Announc.">
        <title>Draft genome sequence of Colletotrichum sublineola, a destructive pathogen of cultivated sorghum.</title>
        <authorList>
            <person name="Baroncelli R."/>
            <person name="Sanz-Martin J.M."/>
            <person name="Rech G.E."/>
            <person name="Sukno S.A."/>
            <person name="Thon M.R."/>
        </authorList>
    </citation>
    <scope>NUCLEOTIDE SEQUENCE [LARGE SCALE GENOMIC DNA]</scope>
    <source>
        <strain evidence="3">TX430BB</strain>
    </source>
</reference>
<dbReference type="EMBL" id="JMSE01000856">
    <property type="protein sequence ID" value="KDN66992.1"/>
    <property type="molecule type" value="Genomic_DNA"/>
</dbReference>
<proteinExistence type="predicted"/>
<comment type="caution">
    <text evidence="2">The sequence shown here is derived from an EMBL/GenBank/DDBJ whole genome shotgun (WGS) entry which is preliminary data.</text>
</comment>
<evidence type="ECO:0000313" key="3">
    <source>
        <dbReference type="Proteomes" id="UP000027238"/>
    </source>
</evidence>
<keyword evidence="3" id="KW-1185">Reference proteome</keyword>
<dbReference type="Proteomes" id="UP000027238">
    <property type="component" value="Unassembled WGS sequence"/>
</dbReference>
<dbReference type="STRING" id="1173701.A0A066XDF8"/>
<evidence type="ECO:0000313" key="2">
    <source>
        <dbReference type="EMBL" id="KDN66992.1"/>
    </source>
</evidence>
<protein>
    <submittedName>
        <fullName evidence="2">Uncharacterized protein</fullName>
    </submittedName>
</protein>
<dbReference type="HOGENOM" id="CLU_1408662_0_0_1"/>
<gene>
    <name evidence="2" type="ORF">CSUB01_12284</name>
</gene>
<sequence length="193" mass="22156">MQQDTTSQFHKCPRERQLSRCHEAGELHCTIRLLERSRTRLLIHEGTISRTLEEDFCQGTMPKSDWALTPEKDRRKACEAPFSPRSGRLSETRPMGGNTEVMIKQPEACPITQEQFVAEVRGVFAGLVMVESKCIEVDNAQNSSSEGESDLRANNKQWGALHRIQRTTHLAHCPESLHLNEYFCKRHSKRRII</sequence>
<accession>A0A066XDF8</accession>
<feature type="region of interest" description="Disordered" evidence="1">
    <location>
        <begin position="71"/>
        <end position="96"/>
    </location>
</feature>